<dbReference type="HOGENOM" id="CLU_103066_6_2_11"/>
<reference evidence="2 3" key="1">
    <citation type="submission" date="2010-10" db="EMBL/GenBank/DDBJ databases">
        <title>Complete sequence of Frankia sp. EuI1c.</title>
        <authorList>
            <consortium name="US DOE Joint Genome Institute"/>
            <person name="Lucas S."/>
            <person name="Copeland A."/>
            <person name="Lapidus A."/>
            <person name="Cheng J.-F."/>
            <person name="Bruce D."/>
            <person name="Goodwin L."/>
            <person name="Pitluck S."/>
            <person name="Chertkov O."/>
            <person name="Detter J.C."/>
            <person name="Han C."/>
            <person name="Tapia R."/>
            <person name="Land M."/>
            <person name="Hauser L."/>
            <person name="Jeffries C."/>
            <person name="Kyrpides N."/>
            <person name="Ivanova N."/>
            <person name="Mikhailova N."/>
            <person name="Beauchemin N."/>
            <person name="Sen A."/>
            <person name="Sur S.A."/>
            <person name="Gtari M."/>
            <person name="Wall L."/>
            <person name="Tisa L."/>
            <person name="Woyke T."/>
        </authorList>
    </citation>
    <scope>NUCLEOTIDE SEQUENCE [LARGE SCALE GENOMIC DNA]</scope>
    <source>
        <strain evidence="3">DSM 45817 / CECT 9037 / EuI1c</strain>
    </source>
</reference>
<dbReference type="InterPro" id="IPR013096">
    <property type="entry name" value="Cupin_2"/>
</dbReference>
<dbReference type="InterPro" id="IPR011051">
    <property type="entry name" value="RmlC_Cupin_sf"/>
</dbReference>
<dbReference type="Pfam" id="PF07883">
    <property type="entry name" value="Cupin_2"/>
    <property type="match status" value="1"/>
</dbReference>
<protein>
    <submittedName>
        <fullName evidence="2">Cupin 2 conserved barrel domain protein</fullName>
    </submittedName>
</protein>
<dbReference type="InParanoid" id="E3J3P1"/>
<name>E3J3P1_PSEI1</name>
<organism evidence="2 3">
    <name type="scientific">Pseudofrankia inefficax (strain DSM 45817 / CECT 9037 / DDB 130130 / EuI1c)</name>
    <name type="common">Frankia inefficax</name>
    <dbReference type="NCBI Taxonomy" id="298654"/>
    <lineage>
        <taxon>Bacteria</taxon>
        <taxon>Bacillati</taxon>
        <taxon>Actinomycetota</taxon>
        <taxon>Actinomycetes</taxon>
        <taxon>Frankiales</taxon>
        <taxon>Frankiaceae</taxon>
        <taxon>Pseudofrankia</taxon>
    </lineage>
</organism>
<sequence>MTGTPGKVVVRDQIPPVRWAAEQGRFLLRATDTGGRFSLLELTTPPGGGPPAHQHRTVDEALIVTSGRYEIRLGGRVVLATPGTVVYGPRGLPHGFRNIGAEPGTILCIASPGGVESMFEELAELSRSDGPRDRRRLAELMARHDVEYV</sequence>
<evidence type="ECO:0000259" key="1">
    <source>
        <dbReference type="Pfam" id="PF07883"/>
    </source>
</evidence>
<dbReference type="InterPro" id="IPR053146">
    <property type="entry name" value="QDO-like"/>
</dbReference>
<gene>
    <name evidence="2" type="ordered locus">FraEuI1c_1311</name>
</gene>
<dbReference type="RefSeq" id="WP_013422498.1">
    <property type="nucleotide sequence ID" value="NC_014666.1"/>
</dbReference>
<evidence type="ECO:0000313" key="3">
    <source>
        <dbReference type="Proteomes" id="UP000002484"/>
    </source>
</evidence>
<dbReference type="PANTHER" id="PTHR36440:SF1">
    <property type="entry name" value="PUTATIVE (AFU_ORTHOLOGUE AFUA_8G07350)-RELATED"/>
    <property type="match status" value="1"/>
</dbReference>
<dbReference type="Gene3D" id="2.60.120.10">
    <property type="entry name" value="Jelly Rolls"/>
    <property type="match status" value="1"/>
</dbReference>
<evidence type="ECO:0000313" key="2">
    <source>
        <dbReference type="EMBL" id="ADP79378.1"/>
    </source>
</evidence>
<dbReference type="KEGG" id="fri:FraEuI1c_1311"/>
<dbReference type="eggNOG" id="COG3837">
    <property type="taxonomic scope" value="Bacteria"/>
</dbReference>
<dbReference type="PANTHER" id="PTHR36440">
    <property type="entry name" value="PUTATIVE (AFU_ORTHOLOGUE AFUA_8G07350)-RELATED"/>
    <property type="match status" value="1"/>
</dbReference>
<dbReference type="STRING" id="298654.FraEuI1c_1311"/>
<dbReference type="Proteomes" id="UP000002484">
    <property type="component" value="Chromosome"/>
</dbReference>
<dbReference type="EMBL" id="CP002299">
    <property type="protein sequence ID" value="ADP79378.1"/>
    <property type="molecule type" value="Genomic_DNA"/>
</dbReference>
<dbReference type="InterPro" id="IPR014710">
    <property type="entry name" value="RmlC-like_jellyroll"/>
</dbReference>
<keyword evidence="3" id="KW-1185">Reference proteome</keyword>
<accession>E3J3P1</accession>
<dbReference type="SUPFAM" id="SSF51182">
    <property type="entry name" value="RmlC-like cupins"/>
    <property type="match status" value="1"/>
</dbReference>
<dbReference type="AlphaFoldDB" id="E3J3P1"/>
<feature type="domain" description="Cupin type-2" evidence="1">
    <location>
        <begin position="42"/>
        <end position="109"/>
    </location>
</feature>
<dbReference type="OrthoDB" id="122936at2"/>
<proteinExistence type="predicted"/>